<evidence type="ECO:0000313" key="2">
    <source>
        <dbReference type="Proteomes" id="UP001152300"/>
    </source>
</evidence>
<dbReference type="AlphaFoldDB" id="A0A9X0DJL1"/>
<dbReference type="EMBL" id="JAPEIS010000006">
    <property type="protein sequence ID" value="KAJ8065314.1"/>
    <property type="molecule type" value="Genomic_DNA"/>
</dbReference>
<comment type="caution">
    <text evidence="1">The sequence shown here is derived from an EMBL/GenBank/DDBJ whole genome shotgun (WGS) entry which is preliminary data.</text>
</comment>
<name>A0A9X0DJL1_9HELO</name>
<keyword evidence="2" id="KW-1185">Reference proteome</keyword>
<accession>A0A9X0DJL1</accession>
<gene>
    <name evidence="1" type="ORF">OCU04_006005</name>
</gene>
<evidence type="ECO:0000313" key="1">
    <source>
        <dbReference type="EMBL" id="KAJ8065314.1"/>
    </source>
</evidence>
<dbReference type="Proteomes" id="UP001152300">
    <property type="component" value="Unassembled WGS sequence"/>
</dbReference>
<protein>
    <submittedName>
        <fullName evidence="1">Uncharacterized protein</fullName>
    </submittedName>
</protein>
<sequence length="452" mass="52442">MSTILTALTRYCERLGRRRFHPKTQLSVNRLGLMPGVKCVKHWKVLIAPLRPKMRIKLIEFCRSICHNQIKSIEVAIIPWGDATRRCSDHQINVGSDSDWSEEWFADSPTAENIQEVLFPLEMLRSIGRVCIREAELNEMPDFVLFSTNTEAYTSNSGTFNGDISPQLKVLLPGATYQSDLVALIQGSTEIERYHDMYYTFLIYAQSFERIGEFRDHMALACCDFRALYEENPFRGSWVCFNLYLDSHPVESAMLEASEMLKRDWKGAQDIAQLKGLRSNTIKFLERQYQRIQKAADELVQFIKDQKKHGKLFDPTNSSFGFFSGDQDEAFVLLHNYAESFCRELTTVTKIEICRLNGSYQKRFQLLPREIALEKCTNAYKAHDEEGFIKYFKSAVDDMDAQYIEIRNARKQLFKWDLKRPGDVAEIDVQPLKYDERIVWDKVEPDMDVAAC</sequence>
<proteinExistence type="predicted"/>
<reference evidence="1" key="1">
    <citation type="submission" date="2022-11" db="EMBL/GenBank/DDBJ databases">
        <title>Genome Resource of Sclerotinia nivalis Strain SnTB1, a Plant Pathogen Isolated from American Ginseng.</title>
        <authorList>
            <person name="Fan S."/>
        </authorList>
    </citation>
    <scope>NUCLEOTIDE SEQUENCE</scope>
    <source>
        <strain evidence="1">SnTB1</strain>
    </source>
</reference>
<dbReference type="OrthoDB" id="3523008at2759"/>
<organism evidence="1 2">
    <name type="scientific">Sclerotinia nivalis</name>
    <dbReference type="NCBI Taxonomy" id="352851"/>
    <lineage>
        <taxon>Eukaryota</taxon>
        <taxon>Fungi</taxon>
        <taxon>Dikarya</taxon>
        <taxon>Ascomycota</taxon>
        <taxon>Pezizomycotina</taxon>
        <taxon>Leotiomycetes</taxon>
        <taxon>Helotiales</taxon>
        <taxon>Sclerotiniaceae</taxon>
        <taxon>Sclerotinia</taxon>
    </lineage>
</organism>